<proteinExistence type="predicted"/>
<accession>A0A3G8M205</accession>
<gene>
    <name evidence="1" type="ORF">EHO51_02470</name>
</gene>
<organism evidence="1 2">
    <name type="scientific">Methylocystis rosea</name>
    <dbReference type="NCBI Taxonomy" id="173366"/>
    <lineage>
        <taxon>Bacteria</taxon>
        <taxon>Pseudomonadati</taxon>
        <taxon>Pseudomonadota</taxon>
        <taxon>Alphaproteobacteria</taxon>
        <taxon>Hyphomicrobiales</taxon>
        <taxon>Methylocystaceae</taxon>
        <taxon>Methylocystis</taxon>
    </lineage>
</organism>
<dbReference type="Proteomes" id="UP000273982">
    <property type="component" value="Chromosome"/>
</dbReference>
<reference evidence="1 2" key="1">
    <citation type="submission" date="2018-11" db="EMBL/GenBank/DDBJ databases">
        <title>Genome squencing of methanotrophic bacteria isolated from alkaline groundwater in Korea.</title>
        <authorList>
            <person name="Nguyen L.N."/>
        </authorList>
    </citation>
    <scope>NUCLEOTIDE SEQUENCE [LARGE SCALE GENOMIC DNA]</scope>
    <source>
        <strain evidence="1 2">GW6</strain>
    </source>
</reference>
<protein>
    <submittedName>
        <fullName evidence="1">Uncharacterized protein</fullName>
    </submittedName>
</protein>
<dbReference type="AlphaFoldDB" id="A0A3G8M205"/>
<dbReference type="RefSeq" id="WP_124737558.1">
    <property type="nucleotide sequence ID" value="NZ_CP034086.1"/>
</dbReference>
<sequence>MERSRAEVVMVIVDLINSCSNDKVAHAALACIGGGFAERVRAAAEEKGVSVGKFVAMAVRDFASRSDEAAQEALRAKVVRDDQPLLRGLREVLQVALERGPFVFDSEAMAATPPYAFSAARENALQYH</sequence>
<evidence type="ECO:0000313" key="2">
    <source>
        <dbReference type="Proteomes" id="UP000273982"/>
    </source>
</evidence>
<dbReference type="KEGG" id="mros:EHO51_02470"/>
<dbReference type="EMBL" id="CP034086">
    <property type="protein sequence ID" value="AZG75694.1"/>
    <property type="molecule type" value="Genomic_DNA"/>
</dbReference>
<evidence type="ECO:0000313" key="1">
    <source>
        <dbReference type="EMBL" id="AZG75694.1"/>
    </source>
</evidence>
<name>A0A3G8M205_9HYPH</name>